<dbReference type="InterPro" id="IPR029062">
    <property type="entry name" value="Class_I_gatase-like"/>
</dbReference>
<comment type="caution">
    <text evidence="2">The sequence shown here is derived from an EMBL/GenBank/DDBJ whole genome shotgun (WGS) entry which is preliminary data.</text>
</comment>
<gene>
    <name evidence="2" type="ORF">OB236_23265</name>
</gene>
<dbReference type="RefSeq" id="WP_262686085.1">
    <property type="nucleotide sequence ID" value="NZ_JAOQIO010000089.1"/>
</dbReference>
<evidence type="ECO:0000313" key="2">
    <source>
        <dbReference type="EMBL" id="MCU6795031.1"/>
    </source>
</evidence>
<sequence>MTSKHINILLISGNDQHKWHNWEETTPLIKEALEENRAINVTVSYDIESLAEESLLAFDVIAFNYCNWQDPTELSEQAKANVIEFGERGGGIVILHFANGAFHFSLPEAGPSDWPEYHRIVPRAWNHHGKSRHDKYGEFEVFMTDNAHPITEGIASFTITDELYFDQEGDVDIHPLYAAHSKITGKEEPLAWVSGYRNSRVYQTLLGHDRNAYLVPEVREMLRRSVVWVTEKEQQS</sequence>
<dbReference type="Gene3D" id="3.40.50.880">
    <property type="match status" value="1"/>
</dbReference>
<evidence type="ECO:0000259" key="1">
    <source>
        <dbReference type="Pfam" id="PF06283"/>
    </source>
</evidence>
<dbReference type="InterPro" id="IPR029010">
    <property type="entry name" value="ThuA-like"/>
</dbReference>
<feature type="domain" description="ThuA-like" evidence="1">
    <location>
        <begin position="8"/>
        <end position="229"/>
    </location>
</feature>
<dbReference type="Pfam" id="PF06283">
    <property type="entry name" value="ThuA"/>
    <property type="match status" value="1"/>
</dbReference>
<dbReference type="EMBL" id="JAOQIO010000089">
    <property type="protein sequence ID" value="MCU6795031.1"/>
    <property type="molecule type" value="Genomic_DNA"/>
</dbReference>
<dbReference type="Proteomes" id="UP001652445">
    <property type="component" value="Unassembled WGS sequence"/>
</dbReference>
<dbReference type="PANTHER" id="PTHR40469:SF2">
    <property type="entry name" value="GALACTOSE-BINDING DOMAIN-LIKE SUPERFAMILY PROTEIN"/>
    <property type="match status" value="1"/>
</dbReference>
<reference evidence="2 3" key="1">
    <citation type="submission" date="2022-09" db="EMBL/GenBank/DDBJ databases">
        <authorList>
            <person name="Han X.L."/>
            <person name="Wang Q."/>
            <person name="Lu T."/>
        </authorList>
    </citation>
    <scope>NUCLEOTIDE SEQUENCE [LARGE SCALE GENOMIC DNA]</scope>
    <source>
        <strain evidence="2 3">WQ 127069</strain>
    </source>
</reference>
<keyword evidence="3" id="KW-1185">Reference proteome</keyword>
<dbReference type="PANTHER" id="PTHR40469">
    <property type="entry name" value="SECRETED GLYCOSYL HYDROLASE"/>
    <property type="match status" value="1"/>
</dbReference>
<name>A0ABT2UK62_9BACL</name>
<evidence type="ECO:0000313" key="3">
    <source>
        <dbReference type="Proteomes" id="UP001652445"/>
    </source>
</evidence>
<accession>A0ABT2UK62</accession>
<proteinExistence type="predicted"/>
<protein>
    <submittedName>
        <fullName evidence="2">ThuA domain-containing protein</fullName>
    </submittedName>
</protein>
<organism evidence="2 3">
    <name type="scientific">Paenibacillus baimaensis</name>
    <dbReference type="NCBI Taxonomy" id="2982185"/>
    <lineage>
        <taxon>Bacteria</taxon>
        <taxon>Bacillati</taxon>
        <taxon>Bacillota</taxon>
        <taxon>Bacilli</taxon>
        <taxon>Bacillales</taxon>
        <taxon>Paenibacillaceae</taxon>
        <taxon>Paenibacillus</taxon>
    </lineage>
</organism>
<dbReference type="SUPFAM" id="SSF52317">
    <property type="entry name" value="Class I glutamine amidotransferase-like"/>
    <property type="match status" value="1"/>
</dbReference>